<reference evidence="2" key="1">
    <citation type="submission" date="2017-02" db="UniProtKB">
        <authorList>
            <consortium name="WormBaseParasite"/>
        </authorList>
    </citation>
    <scope>IDENTIFICATION</scope>
</reference>
<keyword evidence="1" id="KW-1185">Reference proteome</keyword>
<protein>
    <submittedName>
        <fullName evidence="2">FERM domain-containing protein</fullName>
    </submittedName>
</protein>
<name>A0A0M3IMD4_ASCLU</name>
<dbReference type="WBParaSite" id="ALUE_0001991201-mRNA-1">
    <property type="protein sequence ID" value="ALUE_0001991201-mRNA-1"/>
    <property type="gene ID" value="ALUE_0001991201"/>
</dbReference>
<evidence type="ECO:0000313" key="1">
    <source>
        <dbReference type="Proteomes" id="UP000036681"/>
    </source>
</evidence>
<dbReference type="AlphaFoldDB" id="A0A0M3IMD4"/>
<dbReference type="Proteomes" id="UP000036681">
    <property type="component" value="Unplaced"/>
</dbReference>
<proteinExistence type="predicted"/>
<organism evidence="1 2">
    <name type="scientific">Ascaris lumbricoides</name>
    <name type="common">Giant roundworm</name>
    <dbReference type="NCBI Taxonomy" id="6252"/>
    <lineage>
        <taxon>Eukaryota</taxon>
        <taxon>Metazoa</taxon>
        <taxon>Ecdysozoa</taxon>
        <taxon>Nematoda</taxon>
        <taxon>Chromadorea</taxon>
        <taxon>Rhabditida</taxon>
        <taxon>Spirurina</taxon>
        <taxon>Ascaridomorpha</taxon>
        <taxon>Ascaridoidea</taxon>
        <taxon>Ascarididae</taxon>
        <taxon>Ascaris</taxon>
    </lineage>
</organism>
<sequence length="107" mass="12186">MPLGKQTNRWAGSQVQPTRFVRNAVFLYWQLEMTQNVKRSGAAGIELEQIMSIVNLTEMGMQHVFYKKQRFGKTSRIRLINSDVMYGCAANTSTHYTYGPGSNSVFD</sequence>
<accession>A0A0M3IMD4</accession>
<evidence type="ECO:0000313" key="2">
    <source>
        <dbReference type="WBParaSite" id="ALUE_0001991201-mRNA-1"/>
    </source>
</evidence>